<name>A0A8J1JQT5_XENTR</name>
<feature type="compositionally biased region" description="Basic and acidic residues" evidence="1">
    <location>
        <begin position="225"/>
        <end position="235"/>
    </location>
</feature>
<dbReference type="AGR" id="Xenbase:XB-GENE-29078395"/>
<keyword evidence="3" id="KW-1185">Reference proteome</keyword>
<gene>
    <name evidence="4 5" type="primary">LOC100486548</name>
</gene>
<protein>
    <submittedName>
        <fullName evidence="4">Splicing regulatory glutamine/lysine-rich protein 1 isoform X2</fullName>
    </submittedName>
</protein>
<feature type="compositionally biased region" description="Basic and acidic residues" evidence="1">
    <location>
        <begin position="51"/>
        <end position="60"/>
    </location>
</feature>
<feature type="compositionally biased region" description="Basic and acidic residues" evidence="1">
    <location>
        <begin position="71"/>
        <end position="90"/>
    </location>
</feature>
<feature type="compositionally biased region" description="Basic and acidic residues" evidence="1">
    <location>
        <begin position="170"/>
        <end position="180"/>
    </location>
</feature>
<feature type="compositionally biased region" description="Basic and acidic residues" evidence="1">
    <location>
        <begin position="132"/>
        <end position="143"/>
    </location>
</feature>
<feature type="region of interest" description="Disordered" evidence="1">
    <location>
        <begin position="26"/>
        <end position="235"/>
    </location>
</feature>
<sequence>MGTVRFLLLWGGLTLCLCLMASAHSQPGHREGDRLDSAKKHNSKNGPPGKRRNENKERVYRPGGYSFIGGDHTKLSKPRPEHQSPVKVKDTPNIMDLSRSSLENGRRRRQSYEKPKKRCPGCYSPMGKPQRQKRDVEEREPSRRRGHKKPKDRKEGSPPFSHRGLARSLQQEREDSEGKRRERGRGGHRPGSLSGVAIKEEEPRKHHGHHKKEKHGKHRRNHHHEHSEGKIEREE</sequence>
<dbReference type="Xenbase" id="XB-GENE-29078395">
    <property type="gene designation" value="LOC100486548"/>
</dbReference>
<proteinExistence type="predicted"/>
<dbReference type="GeneID" id="100486548"/>
<evidence type="ECO:0000313" key="5">
    <source>
        <dbReference type="Xenbase" id="XB-GENE-29078395"/>
    </source>
</evidence>
<dbReference type="AlphaFoldDB" id="A0A8J1JQT5"/>
<accession>A0A8J1JQT5</accession>
<evidence type="ECO:0000313" key="3">
    <source>
        <dbReference type="Proteomes" id="UP000008143"/>
    </source>
</evidence>
<feature type="signal peptide" evidence="2">
    <location>
        <begin position="1"/>
        <end position="25"/>
    </location>
</feature>
<dbReference type="RefSeq" id="XP_031760249.1">
    <property type="nucleotide sequence ID" value="XM_031904389.1"/>
</dbReference>
<dbReference type="Proteomes" id="UP000008143">
    <property type="component" value="Chromosome 6"/>
</dbReference>
<feature type="chain" id="PRO_5035158886" evidence="2">
    <location>
        <begin position="26"/>
        <end position="235"/>
    </location>
</feature>
<organism evidence="3 4">
    <name type="scientific">Xenopus tropicalis</name>
    <name type="common">Western clawed frog</name>
    <name type="synonym">Silurana tropicalis</name>
    <dbReference type="NCBI Taxonomy" id="8364"/>
    <lineage>
        <taxon>Eukaryota</taxon>
        <taxon>Metazoa</taxon>
        <taxon>Chordata</taxon>
        <taxon>Craniata</taxon>
        <taxon>Vertebrata</taxon>
        <taxon>Euteleostomi</taxon>
        <taxon>Amphibia</taxon>
        <taxon>Batrachia</taxon>
        <taxon>Anura</taxon>
        <taxon>Pipoidea</taxon>
        <taxon>Pipidae</taxon>
        <taxon>Xenopodinae</taxon>
        <taxon>Xenopus</taxon>
        <taxon>Silurana</taxon>
    </lineage>
</organism>
<evidence type="ECO:0000313" key="4">
    <source>
        <dbReference type="RefSeq" id="XP_031760249.1"/>
    </source>
</evidence>
<evidence type="ECO:0000256" key="2">
    <source>
        <dbReference type="SAM" id="SignalP"/>
    </source>
</evidence>
<feature type="compositionally biased region" description="Basic residues" evidence="1">
    <location>
        <begin position="205"/>
        <end position="224"/>
    </location>
</feature>
<evidence type="ECO:0000256" key="1">
    <source>
        <dbReference type="SAM" id="MobiDB-lite"/>
    </source>
</evidence>
<feature type="compositionally biased region" description="Basic and acidic residues" evidence="1">
    <location>
        <begin position="28"/>
        <end position="39"/>
    </location>
</feature>
<keyword evidence="2" id="KW-0732">Signal</keyword>
<reference evidence="4" key="1">
    <citation type="submission" date="2025-08" db="UniProtKB">
        <authorList>
            <consortium name="RefSeq"/>
        </authorList>
    </citation>
    <scope>IDENTIFICATION</scope>
    <source>
        <strain evidence="4">Nigerian</strain>
        <tissue evidence="4">Liver and blood</tissue>
    </source>
</reference>